<protein>
    <submittedName>
        <fullName evidence="2">CRP-like cAMP-binding protein</fullName>
    </submittedName>
</protein>
<comment type="caution">
    <text evidence="2">The sequence shown here is derived from an EMBL/GenBank/DDBJ whole genome shotgun (WGS) entry which is preliminary data.</text>
</comment>
<dbReference type="InterPro" id="IPR000595">
    <property type="entry name" value="cNMP-bd_dom"/>
</dbReference>
<dbReference type="InterPro" id="IPR018490">
    <property type="entry name" value="cNMP-bd_dom_sf"/>
</dbReference>
<accession>A0A2S6I1D3</accession>
<dbReference type="PANTHER" id="PTHR24567:SF76">
    <property type="entry name" value="CYCLIC NUCLEOTIDE-BINDING DOMAIN PROTEIN"/>
    <property type="match status" value="1"/>
</dbReference>
<dbReference type="InterPro" id="IPR050397">
    <property type="entry name" value="Env_Response_Regulators"/>
</dbReference>
<dbReference type="Pfam" id="PF00027">
    <property type="entry name" value="cNMP_binding"/>
    <property type="match status" value="1"/>
</dbReference>
<reference evidence="2 3" key="1">
    <citation type="submission" date="2018-02" db="EMBL/GenBank/DDBJ databases">
        <title>Genomic Encyclopedia of Archaeal and Bacterial Type Strains, Phase II (KMG-II): from individual species to whole genera.</title>
        <authorList>
            <person name="Goeker M."/>
        </authorList>
    </citation>
    <scope>NUCLEOTIDE SEQUENCE [LARGE SCALE GENOMIC DNA]</scope>
    <source>
        <strain evidence="2 3">DSM 29526</strain>
    </source>
</reference>
<organism evidence="2 3">
    <name type="scientific">Neolewinella xylanilytica</name>
    <dbReference type="NCBI Taxonomy" id="1514080"/>
    <lineage>
        <taxon>Bacteria</taxon>
        <taxon>Pseudomonadati</taxon>
        <taxon>Bacteroidota</taxon>
        <taxon>Saprospiria</taxon>
        <taxon>Saprospirales</taxon>
        <taxon>Lewinellaceae</taxon>
        <taxon>Neolewinella</taxon>
    </lineage>
</organism>
<dbReference type="PROSITE" id="PS50042">
    <property type="entry name" value="CNMP_BINDING_3"/>
    <property type="match status" value="1"/>
</dbReference>
<dbReference type="PANTHER" id="PTHR24567">
    <property type="entry name" value="CRP FAMILY TRANSCRIPTIONAL REGULATORY PROTEIN"/>
    <property type="match status" value="1"/>
</dbReference>
<dbReference type="AlphaFoldDB" id="A0A2S6I1D3"/>
<proteinExistence type="predicted"/>
<evidence type="ECO:0000259" key="1">
    <source>
        <dbReference type="PROSITE" id="PS50042"/>
    </source>
</evidence>
<name>A0A2S6I1D3_9BACT</name>
<dbReference type="OrthoDB" id="758145at2"/>
<dbReference type="GO" id="GO:0005829">
    <property type="term" value="C:cytosol"/>
    <property type="evidence" value="ECO:0007669"/>
    <property type="project" value="TreeGrafter"/>
</dbReference>
<evidence type="ECO:0000313" key="2">
    <source>
        <dbReference type="EMBL" id="PPK84774.1"/>
    </source>
</evidence>
<dbReference type="CDD" id="cd00038">
    <property type="entry name" value="CAP_ED"/>
    <property type="match status" value="1"/>
</dbReference>
<dbReference type="SUPFAM" id="SSF51206">
    <property type="entry name" value="cAMP-binding domain-like"/>
    <property type="match status" value="1"/>
</dbReference>
<sequence>MEHFITYLQRYGHLTPQDSARIREVTRSISLPKATKLSEAARIPQELWFVVDGVTRVYYYTDTGKEVTKYFIDNGNITTDGSSYLYRLPTTAYVETVTDCKLLSISRSAFEKLAESIPSWNELFLHLLAHGMTQKVDRISPMLSETAEERYLHFLQRFPDLHNRIPLHLLASYIGVTKSSLSRIRRSLVPTQNGVGTDD</sequence>
<evidence type="ECO:0000313" key="3">
    <source>
        <dbReference type="Proteomes" id="UP000237662"/>
    </source>
</evidence>
<dbReference type="InterPro" id="IPR014710">
    <property type="entry name" value="RmlC-like_jellyroll"/>
</dbReference>
<dbReference type="Gene3D" id="2.60.120.10">
    <property type="entry name" value="Jelly Rolls"/>
    <property type="match status" value="1"/>
</dbReference>
<dbReference type="GO" id="GO:0003700">
    <property type="term" value="F:DNA-binding transcription factor activity"/>
    <property type="evidence" value="ECO:0007669"/>
    <property type="project" value="TreeGrafter"/>
</dbReference>
<feature type="domain" description="Cyclic nucleotide-binding" evidence="1">
    <location>
        <begin position="10"/>
        <end position="113"/>
    </location>
</feature>
<dbReference type="RefSeq" id="WP_104421491.1">
    <property type="nucleotide sequence ID" value="NZ_PTJC01000007.1"/>
</dbReference>
<gene>
    <name evidence="2" type="ORF">CLV84_3938</name>
</gene>
<dbReference type="EMBL" id="PTJC01000007">
    <property type="protein sequence ID" value="PPK84774.1"/>
    <property type="molecule type" value="Genomic_DNA"/>
</dbReference>
<keyword evidence="3" id="KW-1185">Reference proteome</keyword>
<dbReference type="Proteomes" id="UP000237662">
    <property type="component" value="Unassembled WGS sequence"/>
</dbReference>